<protein>
    <submittedName>
        <fullName evidence="2">Uncharacterized protein</fullName>
    </submittedName>
</protein>
<accession>A0A9W8ATI1</accession>
<name>A0A9W8ATI1_9FUNG</name>
<proteinExistence type="predicted"/>
<dbReference type="EMBL" id="JANBPY010001107">
    <property type="protein sequence ID" value="KAJ1961592.1"/>
    <property type="molecule type" value="Genomic_DNA"/>
</dbReference>
<evidence type="ECO:0000313" key="2">
    <source>
        <dbReference type="EMBL" id="KAJ1961592.1"/>
    </source>
</evidence>
<comment type="caution">
    <text evidence="2">The sequence shown here is derived from an EMBL/GenBank/DDBJ whole genome shotgun (WGS) entry which is preliminary data.</text>
</comment>
<organism evidence="2 3">
    <name type="scientific">Dispira parvispora</name>
    <dbReference type="NCBI Taxonomy" id="1520584"/>
    <lineage>
        <taxon>Eukaryota</taxon>
        <taxon>Fungi</taxon>
        <taxon>Fungi incertae sedis</taxon>
        <taxon>Zoopagomycota</taxon>
        <taxon>Kickxellomycotina</taxon>
        <taxon>Dimargaritomycetes</taxon>
        <taxon>Dimargaritales</taxon>
        <taxon>Dimargaritaceae</taxon>
        <taxon>Dispira</taxon>
    </lineage>
</organism>
<reference evidence="2" key="1">
    <citation type="submission" date="2022-07" db="EMBL/GenBank/DDBJ databases">
        <title>Phylogenomic reconstructions and comparative analyses of Kickxellomycotina fungi.</title>
        <authorList>
            <person name="Reynolds N.K."/>
            <person name="Stajich J.E."/>
            <person name="Barry K."/>
            <person name="Grigoriev I.V."/>
            <person name="Crous P."/>
            <person name="Smith M.E."/>
        </authorList>
    </citation>
    <scope>NUCLEOTIDE SEQUENCE</scope>
    <source>
        <strain evidence="2">RSA 1196</strain>
    </source>
</reference>
<feature type="chain" id="PRO_5040966092" evidence="1">
    <location>
        <begin position="23"/>
        <end position="184"/>
    </location>
</feature>
<gene>
    <name evidence="2" type="ORF">IWQ62_003811</name>
</gene>
<keyword evidence="1" id="KW-0732">Signal</keyword>
<evidence type="ECO:0000313" key="3">
    <source>
        <dbReference type="Proteomes" id="UP001150925"/>
    </source>
</evidence>
<dbReference type="Proteomes" id="UP001150925">
    <property type="component" value="Unassembled WGS sequence"/>
</dbReference>
<evidence type="ECO:0000256" key="1">
    <source>
        <dbReference type="SAM" id="SignalP"/>
    </source>
</evidence>
<dbReference type="AlphaFoldDB" id="A0A9W8ATI1"/>
<feature type="signal peptide" evidence="1">
    <location>
        <begin position="1"/>
        <end position="22"/>
    </location>
</feature>
<sequence>MRIASITVLSIVATSLLGSVWAISDLYSLEGIEILGEAISEEYTPQWLDGDISDDKLDHLLEVARTGESFSRNEIAAAAKVFLLEKAYLKNSIIEPDVLEGIKGETEEARSCRYFVKTKVVVHYRYPGWEHDSYTIYSYIKIREIKVLKDLNFFRSNSYTDKVFFKLHNNNAVEAQAADFISEL</sequence>
<keyword evidence="3" id="KW-1185">Reference proteome</keyword>
<dbReference type="OrthoDB" id="5732228at2759"/>